<evidence type="ECO:0000256" key="1">
    <source>
        <dbReference type="ARBA" id="ARBA00001917"/>
    </source>
</evidence>
<dbReference type="SMART" id="SM00903">
    <property type="entry name" value="Flavin_Reduct"/>
    <property type="match status" value="1"/>
</dbReference>
<dbReference type="InterPro" id="IPR012349">
    <property type="entry name" value="Split_barrel_FMN-bd"/>
</dbReference>
<proteinExistence type="inferred from homology"/>
<dbReference type="STRING" id="1235591.CAK95_04085"/>
<reference evidence="4 5" key="1">
    <citation type="submission" date="2017-05" db="EMBL/GenBank/DDBJ databases">
        <title>Full genome sequence of Pseudorhodoplanes sinuspersici.</title>
        <authorList>
            <person name="Dastgheib S.M.M."/>
            <person name="Shavandi M."/>
            <person name="Tirandaz H."/>
        </authorList>
    </citation>
    <scope>NUCLEOTIDE SEQUENCE [LARGE SCALE GENOMIC DNA]</scope>
    <source>
        <strain evidence="4 5">RIPI110</strain>
    </source>
</reference>
<keyword evidence="2" id="KW-0285">Flavoprotein</keyword>
<dbReference type="EMBL" id="CP021112">
    <property type="protein sequence ID" value="ARP98358.1"/>
    <property type="molecule type" value="Genomic_DNA"/>
</dbReference>
<dbReference type="Pfam" id="PF01613">
    <property type="entry name" value="Flavin_Reduct"/>
    <property type="match status" value="1"/>
</dbReference>
<dbReference type="GO" id="GO:0016646">
    <property type="term" value="F:oxidoreductase activity, acting on the CH-NH group of donors, NAD or NADP as acceptor"/>
    <property type="evidence" value="ECO:0007669"/>
    <property type="project" value="UniProtKB-ARBA"/>
</dbReference>
<keyword evidence="5" id="KW-1185">Reference proteome</keyword>
<comment type="cofactor">
    <cofactor evidence="1">
        <name>FMN</name>
        <dbReference type="ChEBI" id="CHEBI:58210"/>
    </cofactor>
</comment>
<gene>
    <name evidence="4" type="ORF">CAK95_04085</name>
</gene>
<sequence length="185" mass="21516">MKTYRKTDFPVSDVRRFIEPGPIVLVSSHWKGENNIMTMGWHMIMEFSPSLIGCYIWQNNHSFEMVRRSRECVINVPTEDLIRTVIGIGNSSGADIDKFAQFGLTAEPATEVKAPLIKECYANFECRLADARLVKKYSLFVWEVVKAHVAERPRFPRTVHYRGDGRFMISGREVSYRRYFKPEML</sequence>
<dbReference type="PANTHER" id="PTHR43567:SF1">
    <property type="entry name" value="FLAVOREDOXIN"/>
    <property type="match status" value="1"/>
</dbReference>
<evidence type="ECO:0000256" key="3">
    <source>
        <dbReference type="ARBA" id="ARBA00038054"/>
    </source>
</evidence>
<evidence type="ECO:0000313" key="5">
    <source>
        <dbReference type="Proteomes" id="UP000194137"/>
    </source>
</evidence>
<dbReference type="PANTHER" id="PTHR43567">
    <property type="entry name" value="FLAVOREDOXIN-RELATED-RELATED"/>
    <property type="match status" value="1"/>
</dbReference>
<accession>A0A1W6ZLS0</accession>
<dbReference type="GO" id="GO:0010181">
    <property type="term" value="F:FMN binding"/>
    <property type="evidence" value="ECO:0007669"/>
    <property type="project" value="InterPro"/>
</dbReference>
<dbReference type="Gene3D" id="2.30.110.10">
    <property type="entry name" value="Electron Transport, Fmn-binding Protein, Chain A"/>
    <property type="match status" value="1"/>
</dbReference>
<dbReference type="InterPro" id="IPR002563">
    <property type="entry name" value="Flavin_Rdtase-like_dom"/>
</dbReference>
<evidence type="ECO:0000313" key="4">
    <source>
        <dbReference type="EMBL" id="ARP98358.1"/>
    </source>
</evidence>
<dbReference type="RefSeq" id="WP_086086779.1">
    <property type="nucleotide sequence ID" value="NZ_CP021112.1"/>
</dbReference>
<organism evidence="4 5">
    <name type="scientific">Pseudorhodoplanes sinuspersici</name>
    <dbReference type="NCBI Taxonomy" id="1235591"/>
    <lineage>
        <taxon>Bacteria</taxon>
        <taxon>Pseudomonadati</taxon>
        <taxon>Pseudomonadota</taxon>
        <taxon>Alphaproteobacteria</taxon>
        <taxon>Hyphomicrobiales</taxon>
        <taxon>Pseudorhodoplanes</taxon>
    </lineage>
</organism>
<dbReference type="AlphaFoldDB" id="A0A1W6ZLS0"/>
<dbReference type="KEGG" id="psin:CAK95_04085"/>
<dbReference type="SUPFAM" id="SSF50475">
    <property type="entry name" value="FMN-binding split barrel"/>
    <property type="match status" value="1"/>
</dbReference>
<evidence type="ECO:0000256" key="2">
    <source>
        <dbReference type="ARBA" id="ARBA00022630"/>
    </source>
</evidence>
<dbReference type="InterPro" id="IPR052174">
    <property type="entry name" value="Flavoredoxin"/>
</dbReference>
<dbReference type="Proteomes" id="UP000194137">
    <property type="component" value="Chromosome"/>
</dbReference>
<name>A0A1W6ZLS0_9HYPH</name>
<dbReference type="OrthoDB" id="9792436at2"/>
<protein>
    <submittedName>
        <fullName evidence="4">Flavin reductase</fullName>
    </submittedName>
</protein>
<comment type="similarity">
    <text evidence="3">Belongs to the flavoredoxin family.</text>
</comment>